<sequence>METNPKLNLLLVCISSMHLGAQVTGLILTCTCRPDRRPFHTFSTACQLLLLDIQLIGFLAVVGYQYHWWFDYENL</sequence>
<name>A0A2A6BFY7_PRIPA</name>
<dbReference type="EnsemblMetazoa" id="PPA37105.1">
    <property type="protein sequence ID" value="PPA37105.1"/>
    <property type="gene ID" value="WBGene00275474"/>
</dbReference>
<proteinExistence type="predicted"/>
<accession>A0A2A6BFY7</accession>
<accession>A0A8R1YSV0</accession>
<dbReference type="Proteomes" id="UP000005239">
    <property type="component" value="Unassembled WGS sequence"/>
</dbReference>
<evidence type="ECO:0000313" key="2">
    <source>
        <dbReference type="Proteomes" id="UP000005239"/>
    </source>
</evidence>
<keyword evidence="2" id="KW-1185">Reference proteome</keyword>
<gene>
    <name evidence="1" type="primary">WBGene00275474</name>
</gene>
<reference evidence="2" key="1">
    <citation type="journal article" date="2008" name="Nat. Genet.">
        <title>The Pristionchus pacificus genome provides a unique perspective on nematode lifestyle and parasitism.</title>
        <authorList>
            <person name="Dieterich C."/>
            <person name="Clifton S.W."/>
            <person name="Schuster L.N."/>
            <person name="Chinwalla A."/>
            <person name="Delehaunty K."/>
            <person name="Dinkelacker I."/>
            <person name="Fulton L."/>
            <person name="Fulton R."/>
            <person name="Godfrey J."/>
            <person name="Minx P."/>
            <person name="Mitreva M."/>
            <person name="Roeseler W."/>
            <person name="Tian H."/>
            <person name="Witte H."/>
            <person name="Yang S.P."/>
            <person name="Wilson R.K."/>
            <person name="Sommer R.J."/>
        </authorList>
    </citation>
    <scope>NUCLEOTIDE SEQUENCE [LARGE SCALE GENOMIC DNA]</scope>
    <source>
        <strain evidence="2">PS312</strain>
    </source>
</reference>
<dbReference type="AlphaFoldDB" id="A0A2A6BFY7"/>
<evidence type="ECO:0000313" key="1">
    <source>
        <dbReference type="EnsemblMetazoa" id="PPA37105.1"/>
    </source>
</evidence>
<reference evidence="1" key="2">
    <citation type="submission" date="2022-06" db="UniProtKB">
        <authorList>
            <consortium name="EnsemblMetazoa"/>
        </authorList>
    </citation>
    <scope>IDENTIFICATION</scope>
    <source>
        <strain evidence="1">PS312</strain>
    </source>
</reference>
<organism evidence="1 2">
    <name type="scientific">Pristionchus pacificus</name>
    <name type="common">Parasitic nematode worm</name>
    <dbReference type="NCBI Taxonomy" id="54126"/>
    <lineage>
        <taxon>Eukaryota</taxon>
        <taxon>Metazoa</taxon>
        <taxon>Ecdysozoa</taxon>
        <taxon>Nematoda</taxon>
        <taxon>Chromadorea</taxon>
        <taxon>Rhabditida</taxon>
        <taxon>Rhabditina</taxon>
        <taxon>Diplogasteromorpha</taxon>
        <taxon>Diplogasteroidea</taxon>
        <taxon>Neodiplogasteridae</taxon>
        <taxon>Pristionchus</taxon>
    </lineage>
</organism>
<protein>
    <submittedName>
        <fullName evidence="1">Uncharacterized protein</fullName>
    </submittedName>
</protein>